<evidence type="ECO:0000256" key="5">
    <source>
        <dbReference type="ARBA" id="ARBA00022989"/>
    </source>
</evidence>
<dbReference type="KEGG" id="neu:NE1546"/>
<dbReference type="PANTHER" id="PTHR33452">
    <property type="entry name" value="OXIDOREDUCTASE CATD-RELATED"/>
    <property type="match status" value="1"/>
</dbReference>
<keyword evidence="5 7" id="KW-1133">Transmembrane helix</keyword>
<dbReference type="PhylomeDB" id="Q82UE4"/>
<evidence type="ECO:0000256" key="1">
    <source>
        <dbReference type="ARBA" id="ARBA00004651"/>
    </source>
</evidence>
<dbReference type="PANTHER" id="PTHR33452:SF1">
    <property type="entry name" value="INNER MEMBRANE PROTEIN YPHA-RELATED"/>
    <property type="match status" value="1"/>
</dbReference>
<protein>
    <submittedName>
        <fullName evidence="8">Putative membrane protein</fullName>
    </submittedName>
</protein>
<dbReference type="DNASU" id="1082498"/>
<dbReference type="GO" id="GO:0005886">
    <property type="term" value="C:plasma membrane"/>
    <property type="evidence" value="ECO:0007669"/>
    <property type="project" value="UniProtKB-SubCell"/>
</dbReference>
<evidence type="ECO:0000313" key="8">
    <source>
        <dbReference type="EMBL" id="CAD85457.1"/>
    </source>
</evidence>
<keyword evidence="9" id="KW-1185">Reference proteome</keyword>
<dbReference type="HOGENOM" id="CLU_058421_8_3_4"/>
<gene>
    <name evidence="8" type="ordered locus">NE1546</name>
</gene>
<dbReference type="Proteomes" id="UP000001416">
    <property type="component" value="Chromosome"/>
</dbReference>
<proteinExistence type="inferred from homology"/>
<evidence type="ECO:0000256" key="4">
    <source>
        <dbReference type="ARBA" id="ARBA00022692"/>
    </source>
</evidence>
<dbReference type="STRING" id="228410.NE1546"/>
<comment type="subcellular location">
    <subcellularLocation>
        <location evidence="1">Cell membrane</location>
        <topology evidence="1">Multi-pass membrane protein</topology>
    </subcellularLocation>
</comment>
<evidence type="ECO:0000256" key="6">
    <source>
        <dbReference type="ARBA" id="ARBA00023136"/>
    </source>
</evidence>
<feature type="transmembrane region" description="Helical" evidence="7">
    <location>
        <begin position="21"/>
        <end position="40"/>
    </location>
</feature>
<accession>Q82UE4</accession>
<dbReference type="EMBL" id="AL954747">
    <property type="protein sequence ID" value="CAD85457.1"/>
    <property type="molecule type" value="Genomic_DNA"/>
</dbReference>
<evidence type="ECO:0000256" key="3">
    <source>
        <dbReference type="ARBA" id="ARBA00022475"/>
    </source>
</evidence>
<feature type="transmembrane region" description="Helical" evidence="7">
    <location>
        <begin position="60"/>
        <end position="80"/>
    </location>
</feature>
<keyword evidence="6 7" id="KW-0472">Membrane</keyword>
<organism evidence="8 9">
    <name type="scientific">Nitrosomonas europaea (strain ATCC 19718 / CIP 103999 / KCTC 2705 / NBRC 14298)</name>
    <dbReference type="NCBI Taxonomy" id="228410"/>
    <lineage>
        <taxon>Bacteria</taxon>
        <taxon>Pseudomonadati</taxon>
        <taxon>Pseudomonadota</taxon>
        <taxon>Betaproteobacteria</taxon>
        <taxon>Nitrosomonadales</taxon>
        <taxon>Nitrosomonadaceae</taxon>
        <taxon>Nitrosomonas</taxon>
    </lineage>
</organism>
<evidence type="ECO:0000256" key="7">
    <source>
        <dbReference type="SAM" id="Phobius"/>
    </source>
</evidence>
<sequence>MGQTESIKTIIHFKETKMEKISQFVARLFLGQIFLLAGISKISSYAGTQGYMDAMGVPGTLLPLVIALEIGGGLAIIAGWQTRLTSIALAVFTLAAAAIFHNNLADQTQMIMFMKNIAIAGGFMLLAVHGAGGYSLDSRRARP</sequence>
<feature type="transmembrane region" description="Helical" evidence="7">
    <location>
        <begin position="117"/>
        <end position="136"/>
    </location>
</feature>
<name>Q82UE4_NITEU</name>
<comment type="similarity">
    <text evidence="2">Belongs to the DoxX family.</text>
</comment>
<feature type="transmembrane region" description="Helical" evidence="7">
    <location>
        <begin position="87"/>
        <end position="105"/>
    </location>
</feature>
<dbReference type="InterPro" id="IPR032808">
    <property type="entry name" value="DoxX"/>
</dbReference>
<evidence type="ECO:0000313" key="9">
    <source>
        <dbReference type="Proteomes" id="UP000001416"/>
    </source>
</evidence>
<keyword evidence="4 7" id="KW-0812">Transmembrane</keyword>
<keyword evidence="3" id="KW-1003">Cell membrane</keyword>
<dbReference type="Pfam" id="PF07681">
    <property type="entry name" value="DoxX"/>
    <property type="match status" value="1"/>
</dbReference>
<reference evidence="8 9" key="1">
    <citation type="journal article" date="2003" name="J. Bacteriol.">
        <title>Complete genome sequence of the ammonia-oxidizing bacterium and obligate chemolithoautotroph Nitrosomonas europaea.</title>
        <authorList>
            <person name="Chain P."/>
            <person name="Lamerdin J."/>
            <person name="Larimer F."/>
            <person name="Regala W."/>
            <person name="Land M."/>
            <person name="Hauser L."/>
            <person name="Hooper A."/>
            <person name="Klotz M."/>
            <person name="Norton J."/>
            <person name="Sayavedra-Soto L."/>
            <person name="Arciero D."/>
            <person name="Hommes N."/>
            <person name="Whittaker M."/>
            <person name="Arp D."/>
        </authorList>
    </citation>
    <scope>NUCLEOTIDE SEQUENCE [LARGE SCALE GENOMIC DNA]</scope>
    <source>
        <strain evidence="9">ATCC 19718 / CIP 103999 / KCTC 2705 / NBRC 14298</strain>
    </source>
</reference>
<evidence type="ECO:0000256" key="2">
    <source>
        <dbReference type="ARBA" id="ARBA00006679"/>
    </source>
</evidence>
<dbReference type="eggNOG" id="COG2259">
    <property type="taxonomic scope" value="Bacteria"/>
</dbReference>
<dbReference type="AlphaFoldDB" id="Q82UE4"/>
<dbReference type="InterPro" id="IPR051907">
    <property type="entry name" value="DoxX-like_oxidoreductase"/>
</dbReference>